<dbReference type="PANTHER" id="PTHR43739:SF5">
    <property type="entry name" value="EXO-ALPHA-SIALIDASE"/>
    <property type="match status" value="1"/>
</dbReference>
<keyword evidence="1" id="KW-0677">Repeat</keyword>
<proteinExistence type="predicted"/>
<organism evidence="4">
    <name type="scientific">marine metagenome</name>
    <dbReference type="NCBI Taxonomy" id="408172"/>
    <lineage>
        <taxon>unclassified sequences</taxon>
        <taxon>metagenomes</taxon>
        <taxon>ecological metagenomes</taxon>
    </lineage>
</organism>
<keyword evidence="2" id="KW-0175">Coiled coil</keyword>
<evidence type="ECO:0000256" key="2">
    <source>
        <dbReference type="SAM" id="Coils"/>
    </source>
</evidence>
<evidence type="ECO:0000313" key="4">
    <source>
        <dbReference type="EMBL" id="SUZ71199.1"/>
    </source>
</evidence>
<accession>A0A381PYW6</accession>
<dbReference type="EMBL" id="UINC01001114">
    <property type="protein sequence ID" value="SUZ71199.1"/>
    <property type="molecule type" value="Genomic_DNA"/>
</dbReference>
<feature type="coiled-coil region" evidence="2">
    <location>
        <begin position="1047"/>
        <end position="1074"/>
    </location>
</feature>
<dbReference type="CDD" id="cd15482">
    <property type="entry name" value="Sialidase_non-viral"/>
    <property type="match status" value="1"/>
</dbReference>
<dbReference type="Gene3D" id="2.60.40.4070">
    <property type="match status" value="1"/>
</dbReference>
<dbReference type="PANTHER" id="PTHR43739">
    <property type="entry name" value="XYLOGLUCANASE (EUROFUNG)"/>
    <property type="match status" value="1"/>
</dbReference>
<feature type="domain" description="Sortilin N-terminal" evidence="3">
    <location>
        <begin position="133"/>
        <end position="264"/>
    </location>
</feature>
<dbReference type="AlphaFoldDB" id="A0A381PYW6"/>
<dbReference type="SUPFAM" id="SSF110296">
    <property type="entry name" value="Oligoxyloglucan reducing end-specific cellobiohydrolase"/>
    <property type="match status" value="1"/>
</dbReference>
<dbReference type="SUPFAM" id="SSF50939">
    <property type="entry name" value="Sialidases"/>
    <property type="match status" value="1"/>
</dbReference>
<sequence>MMKKIQIILIALIFLIPLQGNSQRKRNKQKDASKTENVSLNAFKLRNVGPAFLSGRIADIAIHPNDESTWYIAVGSGGVWKTQNAGTTWNPIFDSQPTYSIGSIAIDPSNTNTIWVGSGENVGGRHVGYGDGVYKSTDGGKTWKNMGLKNSEHISEIIVHPQDSNIVYVASQGPLWSSGGDRGLYKTNDGGISWNKILGGSEWTGVTDIMMDSSHPNIIYAATWDRHRTVAMYMGGGPGSGIHRSDDDGKTWKKLTNGIPRSNLGKIGIAMSYQDSDVIYAAIELDRTKGGVFKSVDRGESWKKMSNTVSGGTGPHYYQELYTSPHKFDRLYLMNVQILTSENGGQTFRTLEGGRQKHSDHHAIAFKKSDPNYIMVGTDAGVYESFDLAQNWHYFLNLPLTQFYKVAVNNAEPFYHMFGGTQDNGSAGGPSATDERFGITNKDWYKTLGADGHQSATDPVYNDIIYATTQEGRFHRVDLVTGEQVFIQPQALDGDPHERYNWDTPIIVSPHDPAKIYIGSYRVWESKDRGDSWNPISGDLTRNENRIELPIMGRKQSWDNPWDVKAMSQYNTITSLSESPVKEGVIWAGTDDGFIQVTSDGGNSWKKIPTTKLGLADRAFVNDIKADLFDENTVYVSLDNHKEGDLNPYLFKSDDMGDSWESISSNIPKRTLIWRFVQDHIKKDLFFLATEYGIYTSLDAGKNWQKLPGSPTISFRDIVIQERENDLVGASFGRGFFVLDDYSALRDMTPENLSNKGKLFKPRDAKLYRPRNSLGNTGGQFYTAKNPTYGAVFTYHLTDMPKTSKSKRIQSEKKLNAEKKDIPFPGYDVLSDEMNEKPASIILTIKDSNGNHIRNVKKNASNGTGRIAWDLRHTSYYPVRAGARAQSNWFWNPAGPYVTPGDYQAELHLEKDGRIRKLDGPVTFKVKPLRKGVLMGSSYDEYNSFRVRVSKLYVKLSKYEDAFSMIGNKIQLLEKASLQLESFSPDIISKIADFKKRYKDYEYENDSNPARGEIGEWYKPTLGMRIQIAMQGLSTSHGPTELNSSNLEIAEKHFEKLKTEVEEFNLEVKNLEDEVKQLNPPHIIGQGID</sequence>
<name>A0A381PYW6_9ZZZZ</name>
<dbReference type="Gene3D" id="2.130.10.10">
    <property type="entry name" value="YVTN repeat-like/Quinoprotein amine dehydrogenase"/>
    <property type="match status" value="4"/>
</dbReference>
<dbReference type="Pfam" id="PF15902">
    <property type="entry name" value="Sortilin-Vps10"/>
    <property type="match status" value="1"/>
</dbReference>
<protein>
    <recommendedName>
        <fullName evidence="3">Sortilin N-terminal domain-containing protein</fullName>
    </recommendedName>
</protein>
<dbReference type="InterPro" id="IPR031778">
    <property type="entry name" value="Sortilin_N"/>
</dbReference>
<evidence type="ECO:0000256" key="1">
    <source>
        <dbReference type="ARBA" id="ARBA00022737"/>
    </source>
</evidence>
<dbReference type="InterPro" id="IPR052025">
    <property type="entry name" value="Xyloglucanase_GH74"/>
</dbReference>
<evidence type="ECO:0000259" key="3">
    <source>
        <dbReference type="Pfam" id="PF15902"/>
    </source>
</evidence>
<reference evidence="4" key="1">
    <citation type="submission" date="2018-05" db="EMBL/GenBank/DDBJ databases">
        <authorList>
            <person name="Lanie J.A."/>
            <person name="Ng W.-L."/>
            <person name="Kazmierczak K.M."/>
            <person name="Andrzejewski T.M."/>
            <person name="Davidsen T.M."/>
            <person name="Wayne K.J."/>
            <person name="Tettelin H."/>
            <person name="Glass J.I."/>
            <person name="Rusch D."/>
            <person name="Podicherti R."/>
            <person name="Tsui H.-C.T."/>
            <person name="Winkler M.E."/>
        </authorList>
    </citation>
    <scope>NUCLEOTIDE SEQUENCE</scope>
</reference>
<dbReference type="GO" id="GO:0010411">
    <property type="term" value="P:xyloglucan metabolic process"/>
    <property type="evidence" value="ECO:0007669"/>
    <property type="project" value="TreeGrafter"/>
</dbReference>
<dbReference type="InterPro" id="IPR036278">
    <property type="entry name" value="Sialidase_sf"/>
</dbReference>
<gene>
    <name evidence="4" type="ORF">METZ01_LOCUS24053</name>
</gene>
<dbReference type="InterPro" id="IPR015943">
    <property type="entry name" value="WD40/YVTN_repeat-like_dom_sf"/>
</dbReference>